<dbReference type="Gene3D" id="3.30.70.1050">
    <property type="entry name" value="Trigger factor ribosome-binding domain"/>
    <property type="match status" value="1"/>
</dbReference>
<evidence type="ECO:0000256" key="1">
    <source>
        <dbReference type="ARBA" id="ARBA00000971"/>
    </source>
</evidence>
<dbReference type="RefSeq" id="WP_150013484.1">
    <property type="nucleotide sequence ID" value="NZ_VWSG01000009.1"/>
</dbReference>
<keyword evidence="8 12" id="KW-0413">Isomerase</keyword>
<keyword evidence="7" id="KW-0143">Chaperone</keyword>
<comment type="catalytic activity">
    <reaction evidence="1">
        <text>[protein]-peptidylproline (omega=180) = [protein]-peptidylproline (omega=0)</text>
        <dbReference type="Rhea" id="RHEA:16237"/>
        <dbReference type="Rhea" id="RHEA-COMP:10747"/>
        <dbReference type="Rhea" id="RHEA-COMP:10748"/>
        <dbReference type="ChEBI" id="CHEBI:83833"/>
        <dbReference type="ChEBI" id="CHEBI:83834"/>
        <dbReference type="EC" id="5.2.1.8"/>
    </reaction>
</comment>
<evidence type="ECO:0000256" key="7">
    <source>
        <dbReference type="ARBA" id="ARBA00023186"/>
    </source>
</evidence>
<dbReference type="GO" id="GO:0005737">
    <property type="term" value="C:cytoplasm"/>
    <property type="evidence" value="ECO:0007669"/>
    <property type="project" value="UniProtKB-SubCell"/>
</dbReference>
<accession>A0A5M6CDD9</accession>
<dbReference type="GO" id="GO:0003755">
    <property type="term" value="F:peptidyl-prolyl cis-trans isomerase activity"/>
    <property type="evidence" value="ECO:0007669"/>
    <property type="project" value="UniProtKB-KW"/>
</dbReference>
<evidence type="ECO:0000256" key="8">
    <source>
        <dbReference type="ARBA" id="ARBA00023235"/>
    </source>
</evidence>
<dbReference type="PANTHER" id="PTHR30560:SF3">
    <property type="entry name" value="TRIGGER FACTOR-LIKE PROTEIN TIG, CHLOROPLASTIC"/>
    <property type="match status" value="1"/>
</dbReference>
<keyword evidence="13" id="KW-1185">Reference proteome</keyword>
<gene>
    <name evidence="12" type="primary">tig</name>
    <name evidence="12" type="ORF">F0460_11810</name>
</gene>
<dbReference type="NCBIfam" id="TIGR00115">
    <property type="entry name" value="tig"/>
    <property type="match status" value="1"/>
</dbReference>
<protein>
    <recommendedName>
        <fullName evidence="5">Trigger factor</fullName>
        <ecNumber evidence="4">5.2.1.8</ecNumber>
    </recommendedName>
    <alternativeName>
        <fullName evidence="9">PPIase</fullName>
    </alternativeName>
</protein>
<evidence type="ECO:0000313" key="12">
    <source>
        <dbReference type="EMBL" id="KAA5532983.1"/>
    </source>
</evidence>
<evidence type="ECO:0000256" key="9">
    <source>
        <dbReference type="ARBA" id="ARBA00029986"/>
    </source>
</evidence>
<comment type="caution">
    <text evidence="12">The sequence shown here is derived from an EMBL/GenBank/DDBJ whole genome shotgun (WGS) entry which is preliminary data.</text>
</comment>
<dbReference type="Proteomes" id="UP000325141">
    <property type="component" value="Unassembled WGS sequence"/>
</dbReference>
<dbReference type="InterPro" id="IPR037041">
    <property type="entry name" value="Trigger_fac_C_sf"/>
</dbReference>
<dbReference type="AlphaFoldDB" id="A0A5M6CDD9"/>
<dbReference type="InterPro" id="IPR008880">
    <property type="entry name" value="Trigger_fac_C"/>
</dbReference>
<dbReference type="GO" id="GO:0015031">
    <property type="term" value="P:protein transport"/>
    <property type="evidence" value="ECO:0007669"/>
    <property type="project" value="InterPro"/>
</dbReference>
<dbReference type="Pfam" id="PF05698">
    <property type="entry name" value="Trigger_C"/>
    <property type="match status" value="1"/>
</dbReference>
<keyword evidence="6" id="KW-0697">Rotamase</keyword>
<dbReference type="GO" id="GO:0043022">
    <property type="term" value="F:ribosome binding"/>
    <property type="evidence" value="ECO:0007669"/>
    <property type="project" value="TreeGrafter"/>
</dbReference>
<evidence type="ECO:0000256" key="4">
    <source>
        <dbReference type="ARBA" id="ARBA00013194"/>
    </source>
</evidence>
<evidence type="ECO:0000256" key="5">
    <source>
        <dbReference type="ARBA" id="ARBA00016902"/>
    </source>
</evidence>
<evidence type="ECO:0000256" key="2">
    <source>
        <dbReference type="ARBA" id="ARBA00004496"/>
    </source>
</evidence>
<dbReference type="SUPFAM" id="SSF109998">
    <property type="entry name" value="Triger factor/SurA peptide-binding domain-like"/>
    <property type="match status" value="1"/>
</dbReference>
<proteinExistence type="inferred from homology"/>
<dbReference type="InterPro" id="IPR005215">
    <property type="entry name" value="Trig_fac"/>
</dbReference>
<dbReference type="EMBL" id="VWSG01000009">
    <property type="protein sequence ID" value="KAA5532983.1"/>
    <property type="molecule type" value="Genomic_DNA"/>
</dbReference>
<feature type="domain" description="Trigger factor C-terminal" evidence="11">
    <location>
        <begin position="269"/>
        <end position="415"/>
    </location>
</feature>
<evidence type="ECO:0000256" key="3">
    <source>
        <dbReference type="ARBA" id="ARBA00005464"/>
    </source>
</evidence>
<dbReference type="Gene3D" id="1.10.3120.10">
    <property type="entry name" value="Trigger factor, C-terminal domain"/>
    <property type="match status" value="1"/>
</dbReference>
<dbReference type="SUPFAM" id="SSF102735">
    <property type="entry name" value="Trigger factor ribosome-binding domain"/>
    <property type="match status" value="1"/>
</dbReference>
<comment type="similarity">
    <text evidence="3">Belongs to the FKBP-type PPIase family. Tig subfamily.</text>
</comment>
<feature type="domain" description="Trigger factor ribosome-binding bacterial" evidence="10">
    <location>
        <begin position="1"/>
        <end position="143"/>
    </location>
</feature>
<organism evidence="12 13">
    <name type="scientific">Paenimyroides baculatum</name>
    <dbReference type="NCBI Taxonomy" id="2608000"/>
    <lineage>
        <taxon>Bacteria</taxon>
        <taxon>Pseudomonadati</taxon>
        <taxon>Bacteroidota</taxon>
        <taxon>Flavobacteriia</taxon>
        <taxon>Flavobacteriales</taxon>
        <taxon>Flavobacteriaceae</taxon>
        <taxon>Paenimyroides</taxon>
    </lineage>
</organism>
<dbReference type="GO" id="GO:0044183">
    <property type="term" value="F:protein folding chaperone"/>
    <property type="evidence" value="ECO:0007669"/>
    <property type="project" value="TreeGrafter"/>
</dbReference>
<dbReference type="PANTHER" id="PTHR30560">
    <property type="entry name" value="TRIGGER FACTOR CHAPERONE AND PEPTIDYL-PROLYL CIS/TRANS ISOMERASE"/>
    <property type="match status" value="1"/>
</dbReference>
<dbReference type="InterPro" id="IPR027304">
    <property type="entry name" value="Trigger_fact/SurA_dom_sf"/>
</dbReference>
<dbReference type="Pfam" id="PF05697">
    <property type="entry name" value="Trigger_N"/>
    <property type="match status" value="1"/>
</dbReference>
<dbReference type="PIRSF" id="PIRSF003095">
    <property type="entry name" value="Trigger_factor"/>
    <property type="match status" value="1"/>
</dbReference>
<evidence type="ECO:0000256" key="6">
    <source>
        <dbReference type="ARBA" id="ARBA00023110"/>
    </source>
</evidence>
<dbReference type="GO" id="GO:0043335">
    <property type="term" value="P:protein unfolding"/>
    <property type="evidence" value="ECO:0007669"/>
    <property type="project" value="TreeGrafter"/>
</dbReference>
<sequence>MNITRNNVDALNAVITIDLAKEDFAANVEKVLKDYRKNANIPGFRKGQVPAALVKKQYGQAIMFDEVNKMLQESLSNYLNEEKLDILGNPLPVAKDIDWDADTLSFDFELGLAPEFTVDLDAAKTAAKYKIVADEAMVNEQVEYIQKQYGKLISKEKIEEGDDIRVKVSNQEEGIENETTINVADIRTKTNQKKFIGKKVNDEVTISTKGLFEDDHKLMDVLKVEHDKIHGLDVEVTFTIEEISTKEKAELNQEFFDKLFGEGKVTSEDELKTRIKEDAEKQFAQQADQKFMNDAVEALVDNTKFDLPKEFLIKWLQTAGETDLTVEQAEEEYTKSEKGLRYQLIEGRIITDNGLQITFDEIKDYTSGLIKDQMAQFGQLEPSEDDVTNIVSRVLSNQEEVKRISEQLMNDKMMKLFTEKVSGSEKEVTYKDFVKEVYGE</sequence>
<evidence type="ECO:0000259" key="11">
    <source>
        <dbReference type="Pfam" id="PF05698"/>
    </source>
</evidence>
<dbReference type="GO" id="GO:0051083">
    <property type="term" value="P:'de novo' cotranslational protein folding"/>
    <property type="evidence" value="ECO:0007669"/>
    <property type="project" value="TreeGrafter"/>
</dbReference>
<evidence type="ECO:0000313" key="13">
    <source>
        <dbReference type="Proteomes" id="UP000325141"/>
    </source>
</evidence>
<comment type="subcellular location">
    <subcellularLocation>
        <location evidence="2">Cytoplasm</location>
    </subcellularLocation>
</comment>
<dbReference type="InterPro" id="IPR036611">
    <property type="entry name" value="Trigger_fac_ribosome-bd_sf"/>
</dbReference>
<name>A0A5M6CDD9_9FLAO</name>
<evidence type="ECO:0000259" key="10">
    <source>
        <dbReference type="Pfam" id="PF05697"/>
    </source>
</evidence>
<reference evidence="12 13" key="1">
    <citation type="submission" date="2019-09" db="EMBL/GenBank/DDBJ databases">
        <title>Genome sequence and assembly of Flavobacterium sp.</title>
        <authorList>
            <person name="Chhetri G."/>
        </authorList>
    </citation>
    <scope>NUCLEOTIDE SEQUENCE [LARGE SCALE GENOMIC DNA]</scope>
    <source>
        <strain evidence="12 13">SNL9</strain>
    </source>
</reference>
<dbReference type="InterPro" id="IPR008881">
    <property type="entry name" value="Trigger_fac_ribosome-bd_bac"/>
</dbReference>
<dbReference type="EC" id="5.2.1.8" evidence="4"/>